<evidence type="ECO:0000256" key="1">
    <source>
        <dbReference type="ARBA" id="ARBA00004442"/>
    </source>
</evidence>
<keyword evidence="9" id="KW-0675">Receptor</keyword>
<dbReference type="InterPro" id="IPR037066">
    <property type="entry name" value="Plug_dom_sf"/>
</dbReference>
<protein>
    <submittedName>
        <fullName evidence="9">TonB-dependent receptor</fullName>
    </submittedName>
</protein>
<evidence type="ECO:0000313" key="9">
    <source>
        <dbReference type="EMBL" id="GAA4038638.1"/>
    </source>
</evidence>
<dbReference type="EMBL" id="BAABBR010000001">
    <property type="protein sequence ID" value="GAA4038638.1"/>
    <property type="molecule type" value="Genomic_DNA"/>
</dbReference>
<evidence type="ECO:0000256" key="4">
    <source>
        <dbReference type="RuleBase" id="RU003357"/>
    </source>
</evidence>
<dbReference type="Pfam" id="PF00593">
    <property type="entry name" value="TonB_dep_Rec_b-barrel"/>
    <property type="match status" value="1"/>
</dbReference>
<dbReference type="Proteomes" id="UP001424459">
    <property type="component" value="Unassembled WGS sequence"/>
</dbReference>
<dbReference type="Gene3D" id="2.40.170.20">
    <property type="entry name" value="TonB-dependent receptor, beta-barrel domain"/>
    <property type="match status" value="1"/>
</dbReference>
<keyword evidence="3" id="KW-0998">Cell outer membrane</keyword>
<evidence type="ECO:0000259" key="8">
    <source>
        <dbReference type="Pfam" id="PF07715"/>
    </source>
</evidence>
<reference evidence="10" key="1">
    <citation type="journal article" date="2019" name="Int. J. Syst. Evol. Microbiol.">
        <title>The Global Catalogue of Microorganisms (GCM) 10K type strain sequencing project: providing services to taxonomists for standard genome sequencing and annotation.</title>
        <authorList>
            <consortium name="The Broad Institute Genomics Platform"/>
            <consortium name="The Broad Institute Genome Sequencing Center for Infectious Disease"/>
            <person name="Wu L."/>
            <person name="Ma J."/>
        </authorList>
    </citation>
    <scope>NUCLEOTIDE SEQUENCE [LARGE SCALE GENOMIC DNA]</scope>
    <source>
        <strain evidence="10">JCM 17564</strain>
    </source>
</reference>
<dbReference type="PANTHER" id="PTHR47234:SF2">
    <property type="entry name" value="TONB-DEPENDENT RECEPTOR"/>
    <property type="match status" value="1"/>
</dbReference>
<keyword evidence="2 4" id="KW-0472">Membrane</keyword>
<feature type="compositionally biased region" description="Low complexity" evidence="5">
    <location>
        <begin position="56"/>
        <end position="68"/>
    </location>
</feature>
<feature type="signal peptide" evidence="6">
    <location>
        <begin position="1"/>
        <end position="27"/>
    </location>
</feature>
<gene>
    <name evidence="9" type="ORF">GCM10022281_19340</name>
</gene>
<feature type="domain" description="TonB-dependent receptor-like beta-barrel" evidence="7">
    <location>
        <begin position="685"/>
        <end position="1057"/>
    </location>
</feature>
<dbReference type="RefSeq" id="WP_344696872.1">
    <property type="nucleotide sequence ID" value="NZ_BAABBR010000001.1"/>
</dbReference>
<accession>A0ABP7UA16</accession>
<evidence type="ECO:0000313" key="10">
    <source>
        <dbReference type="Proteomes" id="UP001424459"/>
    </source>
</evidence>
<comment type="subcellular location">
    <subcellularLocation>
        <location evidence="1 4">Cell outer membrane</location>
    </subcellularLocation>
</comment>
<dbReference type="PANTHER" id="PTHR47234">
    <property type="match status" value="1"/>
</dbReference>
<dbReference type="SUPFAM" id="SSF56935">
    <property type="entry name" value="Porins"/>
    <property type="match status" value="1"/>
</dbReference>
<dbReference type="InterPro" id="IPR036942">
    <property type="entry name" value="Beta-barrel_TonB_sf"/>
</dbReference>
<evidence type="ECO:0000256" key="6">
    <source>
        <dbReference type="SAM" id="SignalP"/>
    </source>
</evidence>
<keyword evidence="10" id="KW-1185">Reference proteome</keyword>
<feature type="region of interest" description="Disordered" evidence="5">
    <location>
        <begin position="28"/>
        <end position="69"/>
    </location>
</feature>
<feature type="region of interest" description="Disordered" evidence="5">
    <location>
        <begin position="673"/>
        <end position="697"/>
    </location>
</feature>
<dbReference type="Gene3D" id="2.170.130.10">
    <property type="entry name" value="TonB-dependent receptor, plug domain"/>
    <property type="match status" value="1"/>
</dbReference>
<feature type="domain" description="TonB-dependent receptor plug" evidence="8">
    <location>
        <begin position="90"/>
        <end position="207"/>
    </location>
</feature>
<evidence type="ECO:0000256" key="2">
    <source>
        <dbReference type="ARBA" id="ARBA00023136"/>
    </source>
</evidence>
<sequence>MPTARLTITTSTLAIALSAFLAAPAAAQTAPGTTPEPGQPDCVDNNNNGVCDPIETTAAPAPAPGATTDEPLVVTGSRIPRRNYTEVEPTITVTSQDIEERGFSTLGQALNEQPAFGVPGATPVGGQSAFGPGQNFVDFFSLGSQRTLTLVNGRRFVGSNTSSIFGPTGSGGSQVDLNIIPTKLIDRVETIAVGGAPIYGSDAIAGTVNIVLRRNYQGIELDGQYGISQRGDNPDYRLRALAGKNFAGGRGNVVVSAEYNKQKGLLFTDRALTRSGDFFGARTSASEPFRNRIFPDRRIPAISDAGIPLVGGGAFGLDFPLSPNQSGTFIGDPSLNFGVNPTGLTSDQFRFDANGNLIPINFGNPTGLPTAFNINASGGNGFSLVPLSNLLSSVSRVNAVTLGQYELTDNVRLFAEGWYTRSTGKNLRDQPEYNSGLFDAAGAPAGNFILSVDNPFLSTAARTAILNSIANNPLSDQNFGLDYQGNPLTGPQNYFYLGRANTDLISGESKGKVEVMRGVLGLDGKINVFGNRELNWEIVGNYGRSKTTATQRSLATRNLLNALDAVVGPNGQIICRPGGSLYPTTGISDAAAPTISTTCAPLNPFGIGQASQAARDYVTGISKPEALNQQAVFTASVAGPIASLPGGSLAFALGYEHRYESQKFDPGAFFRGGPDNTPLVDENGDGNPNNDPSSFGQTVPIVGSNASFNTDEVFGELRAELIGPDNNIPFIRALELKGAARYVNNSLSGGDLTWTAGGRYQPVRDLTIRGNYTRSIRSPSITEFANPTQSFFGFATDPCDQAEVDNGPNPTQRRANCIAAGIANPSTFSALSNQRSFPQGVAGDRSLSAEKADSWTIGALLQPTFLRGFQASVDYVDIKIKDVITDFGADQVLAACYDSSNFASNPFCARTSRDASGQLDFIRTGYANQAILRYKGIIANAGYTSRAPWLGASSKLGVKVDYQYLDTLGSQTVGGTFVNNAGTIGLSKHKGLANFTYDDKVFNALIGFSYLGKAKFSNTNAANFQTPDRVGSVVFVNTAIGFDIAERFQLRFVVDNVFDTKPPYPSPVGGGTVTYFRGILGRYFRAGATVRF</sequence>
<dbReference type="Pfam" id="PF07715">
    <property type="entry name" value="Plug"/>
    <property type="match status" value="1"/>
</dbReference>
<name>A0ABP7UA16_9SPHN</name>
<evidence type="ECO:0000256" key="5">
    <source>
        <dbReference type="SAM" id="MobiDB-lite"/>
    </source>
</evidence>
<evidence type="ECO:0000259" key="7">
    <source>
        <dbReference type="Pfam" id="PF00593"/>
    </source>
</evidence>
<feature type="chain" id="PRO_5045668172" evidence="6">
    <location>
        <begin position="28"/>
        <end position="1092"/>
    </location>
</feature>
<organism evidence="9 10">
    <name type="scientific">Sphingomonas rosea</name>
    <dbReference type="NCBI Taxonomy" id="335605"/>
    <lineage>
        <taxon>Bacteria</taxon>
        <taxon>Pseudomonadati</taxon>
        <taxon>Pseudomonadota</taxon>
        <taxon>Alphaproteobacteria</taxon>
        <taxon>Sphingomonadales</taxon>
        <taxon>Sphingomonadaceae</taxon>
        <taxon>Sphingomonas</taxon>
    </lineage>
</organism>
<feature type="compositionally biased region" description="Low complexity" evidence="5">
    <location>
        <begin position="685"/>
        <end position="694"/>
    </location>
</feature>
<proteinExistence type="inferred from homology"/>
<evidence type="ECO:0000256" key="3">
    <source>
        <dbReference type="ARBA" id="ARBA00023237"/>
    </source>
</evidence>
<comment type="similarity">
    <text evidence="4">Belongs to the TonB-dependent receptor family.</text>
</comment>
<dbReference type="InterPro" id="IPR012910">
    <property type="entry name" value="Plug_dom"/>
</dbReference>
<dbReference type="InterPro" id="IPR000531">
    <property type="entry name" value="Beta-barrel_TonB"/>
</dbReference>
<keyword evidence="4" id="KW-0798">TonB box</keyword>
<comment type="caution">
    <text evidence="9">The sequence shown here is derived from an EMBL/GenBank/DDBJ whole genome shotgun (WGS) entry which is preliminary data.</text>
</comment>
<keyword evidence="6" id="KW-0732">Signal</keyword>